<gene>
    <name evidence="2" type="ORF">L0M99_05495</name>
</gene>
<feature type="compositionally biased region" description="Polar residues" evidence="1">
    <location>
        <begin position="120"/>
        <end position="142"/>
    </location>
</feature>
<evidence type="ECO:0000313" key="3">
    <source>
        <dbReference type="Proteomes" id="UP001200537"/>
    </source>
</evidence>
<reference evidence="2" key="1">
    <citation type="submission" date="2022-01" db="EMBL/GenBank/DDBJ databases">
        <title>Collection of gut derived symbiotic bacterial strains cultured from healthy donors.</title>
        <authorList>
            <person name="Lin H."/>
            <person name="Kohout C."/>
            <person name="Waligurski E."/>
            <person name="Pamer E.G."/>
        </authorList>
    </citation>
    <scope>NUCLEOTIDE SEQUENCE</scope>
    <source>
        <strain evidence="2">DFI.7.46</strain>
    </source>
</reference>
<accession>A0AAJ1BBR3</accession>
<organism evidence="2 3">
    <name type="scientific">Varibaculum cambriense</name>
    <dbReference type="NCBI Taxonomy" id="184870"/>
    <lineage>
        <taxon>Bacteria</taxon>
        <taxon>Bacillati</taxon>
        <taxon>Actinomycetota</taxon>
        <taxon>Actinomycetes</taxon>
        <taxon>Actinomycetales</taxon>
        <taxon>Actinomycetaceae</taxon>
        <taxon>Varibaculum</taxon>
    </lineage>
</organism>
<feature type="region of interest" description="Disordered" evidence="1">
    <location>
        <begin position="117"/>
        <end position="142"/>
    </location>
</feature>
<comment type="caution">
    <text evidence="2">The sequence shown here is derived from an EMBL/GenBank/DDBJ whole genome shotgun (WGS) entry which is preliminary data.</text>
</comment>
<dbReference type="EMBL" id="JAKNHJ010000009">
    <property type="protein sequence ID" value="MCG4617944.1"/>
    <property type="molecule type" value="Genomic_DNA"/>
</dbReference>
<dbReference type="RefSeq" id="WP_038109107.1">
    <property type="nucleotide sequence ID" value="NZ_JAKNHJ010000009.1"/>
</dbReference>
<dbReference type="Pfam" id="PF11253">
    <property type="entry name" value="DUF3052"/>
    <property type="match status" value="1"/>
</dbReference>
<proteinExistence type="predicted"/>
<dbReference type="AlphaFoldDB" id="A0AAJ1BBR3"/>
<dbReference type="InterPro" id="IPR021412">
    <property type="entry name" value="DUF3052"/>
</dbReference>
<protein>
    <submittedName>
        <fullName evidence="2">DUF3052 domain-containing protein</fullName>
    </submittedName>
</protein>
<dbReference type="Proteomes" id="UP001200537">
    <property type="component" value="Unassembled WGS sequence"/>
</dbReference>
<name>A0AAJ1BBR3_9ACTO</name>
<sequence>METTRERHESSLSVSEMGFKKEQVIQEFGWDEDVDEDLRQAIMDQIDDDLQDEDFTAMTDGALIWWRDDDGGADDLSDALMDAMGNMDEGGLIWVLSPIASDPGAVDPRLIEEAAKTAGMNPTTSDVVSPQWAGTQIVSRGR</sequence>
<evidence type="ECO:0000256" key="1">
    <source>
        <dbReference type="SAM" id="MobiDB-lite"/>
    </source>
</evidence>
<evidence type="ECO:0000313" key="2">
    <source>
        <dbReference type="EMBL" id="MCG4617944.1"/>
    </source>
</evidence>